<gene>
    <name evidence="1" type="ORF">GCM10009114_03950</name>
</gene>
<protein>
    <submittedName>
        <fullName evidence="1">Uncharacterized protein</fullName>
    </submittedName>
</protein>
<reference evidence="2" key="1">
    <citation type="journal article" date="2019" name="Int. J. Syst. Evol. Microbiol.">
        <title>The Global Catalogue of Microorganisms (GCM) 10K type strain sequencing project: providing services to taxonomists for standard genome sequencing and annotation.</title>
        <authorList>
            <consortium name="The Broad Institute Genomics Platform"/>
            <consortium name="The Broad Institute Genome Sequencing Center for Infectious Disease"/>
            <person name="Wu L."/>
            <person name="Ma J."/>
        </authorList>
    </citation>
    <scope>NUCLEOTIDE SEQUENCE [LARGE SCALE GENOMIC DNA]</scope>
    <source>
        <strain evidence="2">JCM 15896</strain>
    </source>
</reference>
<dbReference type="RefSeq" id="WP_343856040.1">
    <property type="nucleotide sequence ID" value="NZ_BAAAFD010000001.1"/>
</dbReference>
<comment type="caution">
    <text evidence="1">The sequence shown here is derived from an EMBL/GenBank/DDBJ whole genome shotgun (WGS) entry which is preliminary data.</text>
</comment>
<proteinExistence type="predicted"/>
<name>A0ABP3WQ73_9ALTE</name>
<dbReference type="EMBL" id="BAAAFD010000001">
    <property type="protein sequence ID" value="GAA0852818.1"/>
    <property type="molecule type" value="Genomic_DNA"/>
</dbReference>
<dbReference type="Proteomes" id="UP001500359">
    <property type="component" value="Unassembled WGS sequence"/>
</dbReference>
<evidence type="ECO:0000313" key="2">
    <source>
        <dbReference type="Proteomes" id="UP001500359"/>
    </source>
</evidence>
<accession>A0ABP3WQ73</accession>
<organism evidence="1 2">
    <name type="scientific">Aliiglaciecola litoralis</name>
    <dbReference type="NCBI Taxonomy" id="582857"/>
    <lineage>
        <taxon>Bacteria</taxon>
        <taxon>Pseudomonadati</taxon>
        <taxon>Pseudomonadota</taxon>
        <taxon>Gammaproteobacteria</taxon>
        <taxon>Alteromonadales</taxon>
        <taxon>Alteromonadaceae</taxon>
        <taxon>Aliiglaciecola</taxon>
    </lineage>
</organism>
<dbReference type="PROSITE" id="PS51257">
    <property type="entry name" value="PROKAR_LIPOPROTEIN"/>
    <property type="match status" value="1"/>
</dbReference>
<sequence length="155" mass="17050">MNKIIMLVITSFILTSCANNRNNFARVTTCDDDENSPARAEISYKYKVDSELEMGMRLKFSGKAGNRFEIKLKPKGSGSNDVKVHTIGVSGTLPNGDPTDYTWLNGSGSYNSTRGDGNNIVLCVPSDIPEDTVYKFDVKVDTIGTIDPRFRVSGR</sequence>
<keyword evidence="2" id="KW-1185">Reference proteome</keyword>
<evidence type="ECO:0000313" key="1">
    <source>
        <dbReference type="EMBL" id="GAA0852818.1"/>
    </source>
</evidence>